<sequence>MKTGYQGLTITAAACLGVASLGGCSSDNLVPTRSEAIAAQSAIRCDDSIRTGFRPDADTTVLLIKSFKKGDPLLLSGTVDATTPVAGNDVCVVKLLVGPGNPGPADAPSTSAGIGIEVWLPAPANWNNRIHVKGGGGWAGTHETSVTQLAGTAPAGEGVLTAADVATGEGAVSATTDTGHVSALEGVDASFAMNPDGSLNTTLWKDFAERGIHQMALKTRALTRAYYGKDAKYAYWDGGSTGGRQGLKEAQANPADFDGILAAYPAINWTRFITGELYPQVVFQRDLGGVNLTAGQLTGMSNAAIDACGTVGGVKLGYIPDPLRCAYDPRKDARTLCAGQAGVGVTGTSTSADCVNLAQATAMNKIWYGQTVDGNVPDPALDNGSGTMLAPGQKWYGLTRGTMMLALAGPTQFPIASEMVALESRNPLLAGAAFRNASGNGANQWKNLTYSDLANASDHGVALQSDLGQINTDMPDLAAFRDRGGKLIVYHGLADVLIPAQGSINYYHRVAEQMGGFAAVQTFFRFYLVPGMAHSFANGTSNATANPPLPTNAQLYAALTDWVEKGAAPGMLTARSTAASTTAAKSRPLCVYPLKATYTSGDPNQAASYTCS</sequence>
<protein>
    <submittedName>
        <fullName evidence="8">Tannase/feruloyl esterase family alpha/beta hydrolase</fullName>
    </submittedName>
</protein>
<evidence type="ECO:0000256" key="6">
    <source>
        <dbReference type="ARBA" id="ARBA00022837"/>
    </source>
</evidence>
<evidence type="ECO:0000256" key="7">
    <source>
        <dbReference type="ARBA" id="ARBA00023157"/>
    </source>
</evidence>
<gene>
    <name evidence="8" type="ORF">HAV22_25335</name>
</gene>
<dbReference type="PANTHER" id="PTHR33938:SF15">
    <property type="entry name" value="FERULOYL ESTERASE B-RELATED"/>
    <property type="match status" value="1"/>
</dbReference>
<evidence type="ECO:0000256" key="1">
    <source>
        <dbReference type="ARBA" id="ARBA00006249"/>
    </source>
</evidence>
<keyword evidence="3" id="KW-0479">Metal-binding</keyword>
<evidence type="ECO:0000256" key="5">
    <source>
        <dbReference type="ARBA" id="ARBA00022801"/>
    </source>
</evidence>
<proteinExistence type="inferred from homology"/>
<evidence type="ECO:0000313" key="9">
    <source>
        <dbReference type="Proteomes" id="UP000716322"/>
    </source>
</evidence>
<keyword evidence="2" id="KW-0719">Serine esterase</keyword>
<keyword evidence="4" id="KW-0732">Signal</keyword>
<evidence type="ECO:0000256" key="3">
    <source>
        <dbReference type="ARBA" id="ARBA00022723"/>
    </source>
</evidence>
<dbReference type="InterPro" id="IPR011118">
    <property type="entry name" value="Tannase/feruloyl_esterase"/>
</dbReference>
<dbReference type="Proteomes" id="UP000716322">
    <property type="component" value="Unassembled WGS sequence"/>
</dbReference>
<keyword evidence="9" id="KW-1185">Reference proteome</keyword>
<dbReference type="EMBL" id="JAAQOM010000018">
    <property type="protein sequence ID" value="NIA56952.1"/>
    <property type="molecule type" value="Genomic_DNA"/>
</dbReference>
<comment type="similarity">
    <text evidence="1">Belongs to the tannase family.</text>
</comment>
<evidence type="ECO:0000256" key="2">
    <source>
        <dbReference type="ARBA" id="ARBA00022487"/>
    </source>
</evidence>
<dbReference type="InterPro" id="IPR029058">
    <property type="entry name" value="AB_hydrolase_fold"/>
</dbReference>
<comment type="caution">
    <text evidence="8">The sequence shown here is derived from an EMBL/GenBank/DDBJ whole genome shotgun (WGS) entry which is preliminary data.</text>
</comment>
<evidence type="ECO:0000313" key="8">
    <source>
        <dbReference type="EMBL" id="NIA56952.1"/>
    </source>
</evidence>
<accession>A0ABX0PIE7</accession>
<dbReference type="Pfam" id="PF07519">
    <property type="entry name" value="Tannase"/>
    <property type="match status" value="1"/>
</dbReference>
<evidence type="ECO:0000256" key="4">
    <source>
        <dbReference type="ARBA" id="ARBA00022729"/>
    </source>
</evidence>
<keyword evidence="7" id="KW-1015">Disulfide bond</keyword>
<organism evidence="8 9">
    <name type="scientific">Telluria antibiotica</name>
    <dbReference type="NCBI Taxonomy" id="2717319"/>
    <lineage>
        <taxon>Bacteria</taxon>
        <taxon>Pseudomonadati</taxon>
        <taxon>Pseudomonadota</taxon>
        <taxon>Betaproteobacteria</taxon>
        <taxon>Burkholderiales</taxon>
        <taxon>Oxalobacteraceae</taxon>
        <taxon>Telluria group</taxon>
        <taxon>Telluria</taxon>
    </lineage>
</organism>
<dbReference type="GO" id="GO:0016787">
    <property type="term" value="F:hydrolase activity"/>
    <property type="evidence" value="ECO:0007669"/>
    <property type="project" value="UniProtKB-KW"/>
</dbReference>
<keyword evidence="5 8" id="KW-0378">Hydrolase</keyword>
<dbReference type="PROSITE" id="PS51257">
    <property type="entry name" value="PROKAR_LIPOPROTEIN"/>
    <property type="match status" value="1"/>
</dbReference>
<keyword evidence="6" id="KW-0106">Calcium</keyword>
<reference evidence="8 9" key="1">
    <citation type="submission" date="2020-03" db="EMBL/GenBank/DDBJ databases">
        <title>Genome sequence of strain Massilia sp. TW-1.</title>
        <authorList>
            <person name="Chaudhary D.K."/>
        </authorList>
    </citation>
    <scope>NUCLEOTIDE SEQUENCE [LARGE SCALE GENOMIC DNA]</scope>
    <source>
        <strain evidence="8 9">TW-1</strain>
    </source>
</reference>
<dbReference type="RefSeq" id="WP_166863063.1">
    <property type="nucleotide sequence ID" value="NZ_JAAQOM010000018.1"/>
</dbReference>
<dbReference type="SUPFAM" id="SSF53474">
    <property type="entry name" value="alpha/beta-Hydrolases"/>
    <property type="match status" value="1"/>
</dbReference>
<dbReference type="PANTHER" id="PTHR33938">
    <property type="entry name" value="FERULOYL ESTERASE B-RELATED"/>
    <property type="match status" value="1"/>
</dbReference>
<name>A0ABX0PIE7_9BURK</name>